<name>A0A2M9D367_9MICO</name>
<feature type="region of interest" description="Disordered" evidence="1">
    <location>
        <begin position="25"/>
        <end position="55"/>
    </location>
</feature>
<reference evidence="3 4" key="1">
    <citation type="submission" date="2017-11" db="EMBL/GenBank/DDBJ databases">
        <title>Genomic Encyclopedia of Archaeal and Bacterial Type Strains, Phase II (KMG-II): From Individual Species to Whole Genera.</title>
        <authorList>
            <person name="Goeker M."/>
        </authorList>
    </citation>
    <scope>NUCLEOTIDE SEQUENCE [LARGE SCALE GENOMIC DNA]</scope>
    <source>
        <strain evidence="3 4">DSM 16400</strain>
    </source>
</reference>
<feature type="signal peptide" evidence="2">
    <location>
        <begin position="1"/>
        <end position="25"/>
    </location>
</feature>
<feature type="chain" id="PRO_5039099627" evidence="2">
    <location>
        <begin position="26"/>
        <end position="111"/>
    </location>
</feature>
<dbReference type="RefSeq" id="WP_100389651.1">
    <property type="nucleotide sequence ID" value="NZ_BMZU01000002.1"/>
</dbReference>
<gene>
    <name evidence="3" type="ORF">CLV85_2198</name>
</gene>
<dbReference type="AlphaFoldDB" id="A0A2M9D367"/>
<evidence type="ECO:0000313" key="3">
    <source>
        <dbReference type="EMBL" id="PJJ78621.1"/>
    </source>
</evidence>
<sequence length="111" mass="12467">MYRRSVVLLVVAVLSLAGCSSYVGIQDDNQPPQEHPQVEGENSEDPQPAESEVSSGWRCIWDPTYNDDWHDDYVCSNGTAIDRPYLIPEDSFVESWEIEAAAAAYEDSLNR</sequence>
<keyword evidence="4" id="KW-1185">Reference proteome</keyword>
<protein>
    <submittedName>
        <fullName evidence="3">Uncharacterized protein</fullName>
    </submittedName>
</protein>
<comment type="caution">
    <text evidence="3">The sequence shown here is derived from an EMBL/GenBank/DDBJ whole genome shotgun (WGS) entry which is preliminary data.</text>
</comment>
<evidence type="ECO:0000313" key="4">
    <source>
        <dbReference type="Proteomes" id="UP000231742"/>
    </source>
</evidence>
<accession>A0A2M9D367</accession>
<evidence type="ECO:0000256" key="2">
    <source>
        <dbReference type="SAM" id="SignalP"/>
    </source>
</evidence>
<proteinExistence type="predicted"/>
<evidence type="ECO:0000256" key="1">
    <source>
        <dbReference type="SAM" id="MobiDB-lite"/>
    </source>
</evidence>
<dbReference type="EMBL" id="PGFH01000002">
    <property type="protein sequence ID" value="PJJ78621.1"/>
    <property type="molecule type" value="Genomic_DNA"/>
</dbReference>
<keyword evidence="2" id="KW-0732">Signal</keyword>
<organism evidence="3 4">
    <name type="scientific">Salinibacterium amurskyense</name>
    <dbReference type="NCBI Taxonomy" id="205941"/>
    <lineage>
        <taxon>Bacteria</taxon>
        <taxon>Bacillati</taxon>
        <taxon>Actinomycetota</taxon>
        <taxon>Actinomycetes</taxon>
        <taxon>Micrococcales</taxon>
        <taxon>Microbacteriaceae</taxon>
        <taxon>Salinibacterium</taxon>
    </lineage>
</organism>
<dbReference type="PROSITE" id="PS51257">
    <property type="entry name" value="PROKAR_LIPOPROTEIN"/>
    <property type="match status" value="1"/>
</dbReference>
<dbReference type="OrthoDB" id="3831517at2"/>
<dbReference type="Proteomes" id="UP000231742">
    <property type="component" value="Unassembled WGS sequence"/>
</dbReference>